<name>A0A364JRQ0_9HYPH</name>
<feature type="domain" description="MobA/VirD2-like nuclease" evidence="2">
    <location>
        <begin position="26"/>
        <end position="146"/>
    </location>
</feature>
<accession>A0A364JRQ0</accession>
<gene>
    <name evidence="3" type="ORF">C7374_12310</name>
</gene>
<feature type="compositionally biased region" description="Basic and acidic residues" evidence="1">
    <location>
        <begin position="407"/>
        <end position="421"/>
    </location>
</feature>
<reference evidence="3 4" key="1">
    <citation type="submission" date="2018-06" db="EMBL/GenBank/DDBJ databases">
        <title>Genomic Encyclopedia of Type Strains, Phase IV (KMG-IV): sequencing the most valuable type-strain genomes for metagenomic binning, comparative biology and taxonomic classification.</title>
        <authorList>
            <person name="Goeker M."/>
        </authorList>
    </citation>
    <scope>NUCLEOTIDE SEQUENCE [LARGE SCALE GENOMIC DNA]</scope>
    <source>
        <strain evidence="3 4">DSM 26720</strain>
    </source>
</reference>
<dbReference type="EMBL" id="QLMK01000023">
    <property type="protein sequence ID" value="RAK25517.1"/>
    <property type="molecule type" value="Genomic_DNA"/>
</dbReference>
<feature type="region of interest" description="Disordered" evidence="1">
    <location>
        <begin position="399"/>
        <end position="435"/>
    </location>
</feature>
<organism evidence="3 4">
    <name type="scientific">Falsochrobactrum ovis</name>
    <dbReference type="NCBI Taxonomy" id="1293442"/>
    <lineage>
        <taxon>Bacteria</taxon>
        <taxon>Pseudomonadati</taxon>
        <taxon>Pseudomonadota</taxon>
        <taxon>Alphaproteobacteria</taxon>
        <taxon>Hyphomicrobiales</taxon>
        <taxon>Brucellaceae</taxon>
        <taxon>Falsochrobactrum</taxon>
    </lineage>
</organism>
<dbReference type="Pfam" id="PF03432">
    <property type="entry name" value="Relaxase"/>
    <property type="match status" value="1"/>
</dbReference>
<dbReference type="AlphaFoldDB" id="A0A364JRQ0"/>
<feature type="compositionally biased region" description="Basic residues" evidence="1">
    <location>
        <begin position="426"/>
        <end position="435"/>
    </location>
</feature>
<sequence>MILKGSQRAGARQLAAHLLNDLDNDHVAVFELRGFVADDLMSALEECHAVSTATRCKQFLFSLSLNPPQGIVASEEELRQAADRAEKALGLDDQPRAIVFHEKNGRRHAHVVWSRIDPERLTAINLPHYKNRLTALSRELYLEHDWPLPNGLRHDGGKNPLNLTLAEWQQAKRLDADPREIKQVFVEAWSRSDSAKAFGNSLAERGYFLARGDRRGFVAIDVHGAVFSVSRWTGAKSKDVREKLGDPQAIPALRDVHRHVRGLVNDQLRGFIAQFKQRQKNEMHPLIEERNAIKRAHQAERKLLAEKQDERWQAENAARSERLAKGLSGFWQRVSGKAKAIREQNEREAIEAMRRDRAQRDRLVFAQMDERRALQSRFDILRERQVRDRRLMAREVVQSMRQASQLQEKEIRRTQERRHDPSLVPRRNRGPSHDL</sequence>
<dbReference type="Proteomes" id="UP000249453">
    <property type="component" value="Unassembled WGS sequence"/>
</dbReference>
<dbReference type="InterPro" id="IPR005094">
    <property type="entry name" value="Endonuclease_MobA/VirD2"/>
</dbReference>
<keyword evidence="4" id="KW-1185">Reference proteome</keyword>
<protein>
    <submittedName>
        <fullName evidence="3">Relaxase/mobilization nuclease-like protein</fullName>
    </submittedName>
</protein>
<comment type="caution">
    <text evidence="3">The sequence shown here is derived from an EMBL/GenBank/DDBJ whole genome shotgun (WGS) entry which is preliminary data.</text>
</comment>
<evidence type="ECO:0000256" key="1">
    <source>
        <dbReference type="SAM" id="MobiDB-lite"/>
    </source>
</evidence>
<proteinExistence type="predicted"/>
<evidence type="ECO:0000313" key="3">
    <source>
        <dbReference type="EMBL" id="RAK25517.1"/>
    </source>
</evidence>
<evidence type="ECO:0000313" key="4">
    <source>
        <dbReference type="Proteomes" id="UP000249453"/>
    </source>
</evidence>
<dbReference type="RefSeq" id="WP_111576409.1">
    <property type="nucleotide sequence ID" value="NZ_JBHEEY010000023.1"/>
</dbReference>
<dbReference type="OrthoDB" id="1826980at2"/>
<evidence type="ECO:0000259" key="2">
    <source>
        <dbReference type="Pfam" id="PF03432"/>
    </source>
</evidence>